<keyword evidence="2 6" id="KW-0812">Transmembrane</keyword>
<dbReference type="eggNOG" id="KOG1303">
    <property type="taxonomic scope" value="Eukaryota"/>
</dbReference>
<dbReference type="Gramene" id="ORUFI06G23340.1">
    <property type="protein sequence ID" value="ORUFI06G23340.1"/>
    <property type="gene ID" value="ORUFI06G23340"/>
</dbReference>
<accession>A0A0E0Q0G0</accession>
<feature type="domain" description="Amino acid transporter transmembrane" evidence="7">
    <location>
        <begin position="20"/>
        <end position="175"/>
    </location>
</feature>
<dbReference type="Pfam" id="PF01490">
    <property type="entry name" value="Aa_trans"/>
    <property type="match status" value="1"/>
</dbReference>
<keyword evidence="5 6" id="KW-0472">Membrane</keyword>
<proteinExistence type="predicted"/>
<evidence type="ECO:0000259" key="7">
    <source>
        <dbReference type="Pfam" id="PF01490"/>
    </source>
</evidence>
<keyword evidence="3" id="KW-0813">Transport</keyword>
<feature type="transmembrane region" description="Helical" evidence="6">
    <location>
        <begin position="45"/>
        <end position="67"/>
    </location>
</feature>
<dbReference type="HOGENOM" id="CLU_1505814_0_0_1"/>
<organism evidence="8 9">
    <name type="scientific">Oryza rufipogon</name>
    <name type="common">Brownbeard rice</name>
    <name type="synonym">Asian wild rice</name>
    <dbReference type="NCBI Taxonomy" id="4529"/>
    <lineage>
        <taxon>Eukaryota</taxon>
        <taxon>Viridiplantae</taxon>
        <taxon>Streptophyta</taxon>
        <taxon>Embryophyta</taxon>
        <taxon>Tracheophyta</taxon>
        <taxon>Spermatophyta</taxon>
        <taxon>Magnoliopsida</taxon>
        <taxon>Liliopsida</taxon>
        <taxon>Poales</taxon>
        <taxon>Poaceae</taxon>
        <taxon>BOP clade</taxon>
        <taxon>Oryzoideae</taxon>
        <taxon>Oryzeae</taxon>
        <taxon>Oryzinae</taxon>
        <taxon>Oryza</taxon>
    </lineage>
</organism>
<dbReference type="OMA" id="GHLMAIC"/>
<keyword evidence="3" id="KW-0029">Amino-acid transport</keyword>
<keyword evidence="9" id="KW-1185">Reference proteome</keyword>
<dbReference type="PANTHER" id="PTHR22950:SF698">
    <property type="entry name" value="AMINO ACID TRANSPORTER TRANSMEMBRANE DOMAIN-CONTAINING PROTEIN"/>
    <property type="match status" value="1"/>
</dbReference>
<evidence type="ECO:0000256" key="6">
    <source>
        <dbReference type="SAM" id="Phobius"/>
    </source>
</evidence>
<dbReference type="Proteomes" id="UP000008022">
    <property type="component" value="Unassembled WGS sequence"/>
</dbReference>
<dbReference type="GO" id="GO:0005774">
    <property type="term" value="C:vacuolar membrane"/>
    <property type="evidence" value="ECO:0007669"/>
    <property type="project" value="TreeGrafter"/>
</dbReference>
<dbReference type="InterPro" id="IPR013057">
    <property type="entry name" value="AA_transpt_TM"/>
</dbReference>
<evidence type="ECO:0000256" key="2">
    <source>
        <dbReference type="ARBA" id="ARBA00022692"/>
    </source>
</evidence>
<evidence type="ECO:0000313" key="8">
    <source>
        <dbReference type="EnsemblPlants" id="ORUFI06G23340.1"/>
    </source>
</evidence>
<evidence type="ECO:0000256" key="3">
    <source>
        <dbReference type="ARBA" id="ARBA00022970"/>
    </source>
</evidence>
<sequence>MGGLRRGAAAAPPPYWWITGASFRKSCFNLSNVMAAGMGMLSVQYVLSACGLAWRSISPIFGAICFYTGNLNNRCMRADHCVRSYPDIGHLMAICGYGQMAIGLVMYVELYLVTNLDKLLLGTVLSLARGDMFCNTAASFGRRTCLNLISGAIILPKTWLKNLSMLAYVSAVGLVRQWR</sequence>
<dbReference type="AlphaFoldDB" id="A0A0E0Q0G0"/>
<comment type="subcellular location">
    <subcellularLocation>
        <location evidence="1">Membrane</location>
        <topology evidence="1">Multi-pass membrane protein</topology>
    </subcellularLocation>
</comment>
<evidence type="ECO:0000256" key="1">
    <source>
        <dbReference type="ARBA" id="ARBA00004141"/>
    </source>
</evidence>
<dbReference type="STRING" id="4529.A0A0E0Q0G0"/>
<dbReference type="EnsemblPlants" id="ORUFI06G23340.1">
    <property type="protein sequence ID" value="ORUFI06G23340.1"/>
    <property type="gene ID" value="ORUFI06G23340"/>
</dbReference>
<evidence type="ECO:0000256" key="5">
    <source>
        <dbReference type="ARBA" id="ARBA00023136"/>
    </source>
</evidence>
<dbReference type="PANTHER" id="PTHR22950">
    <property type="entry name" value="AMINO ACID TRANSPORTER"/>
    <property type="match status" value="1"/>
</dbReference>
<dbReference type="GO" id="GO:0015179">
    <property type="term" value="F:L-amino acid transmembrane transporter activity"/>
    <property type="evidence" value="ECO:0007669"/>
    <property type="project" value="TreeGrafter"/>
</dbReference>
<name>A0A0E0Q0G0_ORYRU</name>
<reference evidence="9" key="1">
    <citation type="submission" date="2013-06" db="EMBL/GenBank/DDBJ databases">
        <authorList>
            <person name="Zhao Q."/>
        </authorList>
    </citation>
    <scope>NUCLEOTIDE SEQUENCE</scope>
    <source>
        <strain evidence="9">cv. W1943</strain>
    </source>
</reference>
<keyword evidence="4 6" id="KW-1133">Transmembrane helix</keyword>
<evidence type="ECO:0000256" key="4">
    <source>
        <dbReference type="ARBA" id="ARBA00022989"/>
    </source>
</evidence>
<protein>
    <recommendedName>
        <fullName evidence="7">Amino acid transporter transmembrane domain-containing protein</fullName>
    </recommendedName>
</protein>
<feature type="transmembrane region" description="Helical" evidence="6">
    <location>
        <begin position="88"/>
        <end position="107"/>
    </location>
</feature>
<evidence type="ECO:0000313" key="9">
    <source>
        <dbReference type="Proteomes" id="UP000008022"/>
    </source>
</evidence>
<reference evidence="8" key="2">
    <citation type="submission" date="2015-06" db="UniProtKB">
        <authorList>
            <consortium name="EnsemblPlants"/>
        </authorList>
    </citation>
    <scope>IDENTIFICATION</scope>
</reference>